<evidence type="ECO:0000313" key="4">
    <source>
        <dbReference type="EMBL" id="ENU19159.1"/>
    </source>
</evidence>
<dbReference type="eggNOG" id="COG5283">
    <property type="taxonomic scope" value="Bacteria"/>
</dbReference>
<dbReference type="PATRIC" id="fig|1217715.3.peg.1966"/>
<dbReference type="InterPro" id="IPR010090">
    <property type="entry name" value="Phage_tape_meas"/>
</dbReference>
<organism evidence="4 5">
    <name type="scientific">Acinetobacter bohemicus ANC 3994</name>
    <dbReference type="NCBI Taxonomy" id="1217715"/>
    <lineage>
        <taxon>Bacteria</taxon>
        <taxon>Pseudomonadati</taxon>
        <taxon>Pseudomonadota</taxon>
        <taxon>Gammaproteobacteria</taxon>
        <taxon>Moraxellales</taxon>
        <taxon>Moraxellaceae</taxon>
        <taxon>Acinetobacter</taxon>
    </lineage>
</organism>
<dbReference type="NCBIfam" id="TIGR01760">
    <property type="entry name" value="tape_meas_TP901"/>
    <property type="match status" value="1"/>
</dbReference>
<dbReference type="PANTHER" id="PTHR37813">
    <property type="entry name" value="FELS-2 PROPHAGE PROTEIN"/>
    <property type="match status" value="1"/>
</dbReference>
<evidence type="ECO:0000256" key="2">
    <source>
        <dbReference type="SAM" id="Phobius"/>
    </source>
</evidence>
<reference evidence="4 5" key="1">
    <citation type="submission" date="2013-02" db="EMBL/GenBank/DDBJ databases">
        <title>The Genome Sequence of Acinetobacter sp. ANC 3994.</title>
        <authorList>
            <consortium name="The Broad Institute Genome Sequencing Platform"/>
            <consortium name="The Broad Institute Genome Sequencing Center for Infectious Disease"/>
            <person name="Cerqueira G."/>
            <person name="Feldgarden M."/>
            <person name="Courvalin P."/>
            <person name="Perichon B."/>
            <person name="Grillot-Courvalin C."/>
            <person name="Clermont D."/>
            <person name="Rocha E."/>
            <person name="Yoon E.-J."/>
            <person name="Nemec A."/>
            <person name="Walker B."/>
            <person name="Young S.K."/>
            <person name="Zeng Q."/>
            <person name="Gargeya S."/>
            <person name="Fitzgerald M."/>
            <person name="Haas B."/>
            <person name="Abouelleil A."/>
            <person name="Alvarado L."/>
            <person name="Arachchi H.M."/>
            <person name="Berlin A.M."/>
            <person name="Chapman S.B."/>
            <person name="Dewar J."/>
            <person name="Goldberg J."/>
            <person name="Griggs A."/>
            <person name="Gujja S."/>
            <person name="Hansen M."/>
            <person name="Howarth C."/>
            <person name="Imamovic A."/>
            <person name="Larimer J."/>
            <person name="McCowan C."/>
            <person name="Murphy C."/>
            <person name="Neiman D."/>
            <person name="Pearson M."/>
            <person name="Priest M."/>
            <person name="Roberts A."/>
            <person name="Saif S."/>
            <person name="Shea T."/>
            <person name="Sisk P."/>
            <person name="Sykes S."/>
            <person name="Wortman J."/>
            <person name="Nusbaum C."/>
            <person name="Birren B."/>
        </authorList>
    </citation>
    <scope>NUCLEOTIDE SEQUENCE [LARGE SCALE GENOMIC DNA]</scope>
    <source>
        <strain evidence="4 5">ANC 3994</strain>
    </source>
</reference>
<gene>
    <name evidence="4" type="ORF">F994_02015</name>
</gene>
<feature type="transmembrane region" description="Helical" evidence="2">
    <location>
        <begin position="490"/>
        <end position="512"/>
    </location>
</feature>
<keyword evidence="2" id="KW-0472">Membrane</keyword>
<feature type="transmembrane region" description="Helical" evidence="2">
    <location>
        <begin position="667"/>
        <end position="686"/>
    </location>
</feature>
<comment type="caution">
    <text evidence="4">The sequence shown here is derived from an EMBL/GenBank/DDBJ whole genome shotgun (WGS) entry which is preliminary data.</text>
</comment>
<evidence type="ECO:0000313" key="5">
    <source>
        <dbReference type="Proteomes" id="UP000013086"/>
    </source>
</evidence>
<keyword evidence="1" id="KW-1188">Viral release from host cell</keyword>
<feature type="transmembrane region" description="Helical" evidence="2">
    <location>
        <begin position="568"/>
        <end position="586"/>
    </location>
</feature>
<feature type="transmembrane region" description="Helical" evidence="2">
    <location>
        <begin position="692"/>
        <end position="710"/>
    </location>
</feature>
<dbReference type="Proteomes" id="UP000013086">
    <property type="component" value="Unassembled WGS sequence"/>
</dbReference>
<accession>N8QCZ8</accession>
<feature type="domain" description="Phage tail tape measure protein" evidence="3">
    <location>
        <begin position="162"/>
        <end position="360"/>
    </location>
</feature>
<dbReference type="RefSeq" id="WP_004648481.1">
    <property type="nucleotide sequence ID" value="NZ_KB849164.1"/>
</dbReference>
<dbReference type="Pfam" id="PF10145">
    <property type="entry name" value="PhageMin_Tail"/>
    <property type="match status" value="1"/>
</dbReference>
<name>N8QCZ8_9GAMM</name>
<dbReference type="AlphaFoldDB" id="N8QCZ8"/>
<dbReference type="HOGENOM" id="CLU_336390_0_0_6"/>
<protein>
    <submittedName>
        <fullName evidence="4">Phage tail tape measure protein, TP901 family, core region</fullName>
    </submittedName>
</protein>
<sequence length="847" mass="90928">MSNLSLSAILKIVDEASKPLKLIRQQTDASSDSIEDLTRSIDRLNRTLGGSNTQRYNQSLNQTEKSSRAVRLATRMMATEYGHVDHALTALLHKTDQWNTKLSQNRQAMRQEFKSLAVGSVVAGAGLYKFFQPAIDFEKQMSGVQAVLDLEKHSAAMKMLEADARKWGAASSFSPKEAAEAQFNLGSGGFNPSQIRDALGGTLQLAEAGKVELAEAAQIAIGTLNGFGLAAKEINRVNDVFLQSTNATATSVQGLGETMKYVAPVAKQYGASIEETTAMAGLLGNNNILDTQAGTSLRGIMLRLASPPKAARAALEELNVTTVDTKGNLRSMADILDDVRKSTKGMGSQKRLELISDISGVEAASAMAVLVDQTAVLDENSGKVVNKIKQLTSELENSEGAAARAAAILKDNLAGDIENMGGAWQDFSISIQKVLGNDMRNFIQQITAIIERVKNWVDANPELVRTLAKIAMQLLLFKVALLGVRYTTNLFFGAIVSVIASITKLTILLWIVKKIANRLGIGLPSRINLISKAVGLLSRAFMFLARQAIPLLIRGILTMSAALLTNPLTWIIVLIGAVALAIYRYWGPIKVFFQGFWSGLQMGLSPLIDTLRTSFNSLKTTLAPLKPIWDGLVTVWGIFKGVLAEALTPFQATNQQLANATSYGQTFGQALGIILGVLGEVIVTLVKFGATIFTVVGTAIGVFFGWISLIPERVSSAFSSVKASVMEAGAAFINYLLTPLRQVIGAVNLLITGMNKIPNVNIPKIPQIPQVSATGTSVPTKVVQTKAIIPLRAPQSGQTVNHFGAPQISITGVTDPKAVGVVIDQKMKQWQSSFAAPSSNRSYSDKD</sequence>
<dbReference type="PANTHER" id="PTHR37813:SF1">
    <property type="entry name" value="FELS-2 PROPHAGE PROTEIN"/>
    <property type="match status" value="1"/>
</dbReference>
<evidence type="ECO:0000256" key="1">
    <source>
        <dbReference type="ARBA" id="ARBA00022612"/>
    </source>
</evidence>
<keyword evidence="2" id="KW-1133">Transmembrane helix</keyword>
<evidence type="ECO:0000259" key="3">
    <source>
        <dbReference type="Pfam" id="PF10145"/>
    </source>
</evidence>
<dbReference type="EMBL" id="APOH01000015">
    <property type="protein sequence ID" value="ENU19159.1"/>
    <property type="molecule type" value="Genomic_DNA"/>
</dbReference>
<dbReference type="OrthoDB" id="8019720at2"/>
<proteinExistence type="predicted"/>
<keyword evidence="2" id="KW-0812">Transmembrane</keyword>
<dbReference type="eggNOG" id="COG5412">
    <property type="taxonomic scope" value="Bacteria"/>
</dbReference>